<name>A0A7G5N113_9FIRM</name>
<keyword evidence="2" id="KW-0175">Coiled coil</keyword>
<feature type="coiled-coil region" evidence="2">
    <location>
        <begin position="94"/>
        <end position="219"/>
    </location>
</feature>
<evidence type="ECO:0000313" key="5">
    <source>
        <dbReference type="EMBL" id="QMW80556.1"/>
    </source>
</evidence>
<sequence length="795" mass="86666">MPDELQRVGLVFKADGSVDFNKSLKEVNASIQENRSAFKLAKSTWDDSTKSVDKLRDTQKYLSQQTKDYSDKVKMLEGELKELTDGVGKNTEKIAKKREQLEATQKATENYRQKCEKLKQEVAELEKDETKNSDAIQKKKEQLAAAEKGLADYSSKSEKCAEQLEKLEAGEARNETAIQKKKDQLNNAEASLNNYKKGLEEVNDKLKSGSAQIEEYAKKLTDLGDKATKAGKNLSKKVTAPILATGTAAMVAWNEIDGAYDNIATGTGALGDNLAKLNESFDTVYGRFPADAEEVSSAIADVNTRFGFTGEALEDCSEKFLKFSKINNMDVSTAVQDVSRYMGDASIDASEYGNVMDQLTAASQASGIAMDRLTENLAKYGAPMRALGFTTQESIAIFSQWEKAGVNTETAFSGMKKSISNWAAAGKDAGEEFKKTLDEIAACPDIASATTKAIEIFGTKAGPDLADAIQGGRFSIEEFMQVIDNSGGQLEGTWGEMYDGADAAKVAMQNLKLAGKDLAETAMPAIADIMQIVTEKIREFTNWFNSLDDSQKKTIITVAGVVAAIGPLLVIIGTVISSIGKVVGATKTVGTGVKLLWGIMKLNPVGAVITAVGALIGIFVTLYTKCEWFRDGVNNIFDSVKNGVKKAIDKIKSIFDFKWKLPEIKMPSFSIKGKFSLVPPSVPKLSVKWNAEGAILNRPTIFGMDRNGNMQGGGEAGKEAVLPIEKLKQYIREENQLNNKELISLMKDVFEGITLLAENNIYIGDKKVMDILTDLIMKRIDQKQTGKMMTKGVMV</sequence>
<dbReference type="Proteomes" id="UP000515789">
    <property type="component" value="Chromosome"/>
</dbReference>
<dbReference type="InterPro" id="IPR010090">
    <property type="entry name" value="Phage_tape_meas"/>
</dbReference>
<dbReference type="Pfam" id="PF10145">
    <property type="entry name" value="PhageMin_Tail"/>
    <property type="match status" value="1"/>
</dbReference>
<feature type="domain" description="Phage tail tape measure protein" evidence="4">
    <location>
        <begin position="288"/>
        <end position="436"/>
    </location>
</feature>
<feature type="transmembrane region" description="Helical" evidence="3">
    <location>
        <begin position="605"/>
        <end position="624"/>
    </location>
</feature>
<keyword evidence="3" id="KW-1133">Transmembrane helix</keyword>
<dbReference type="PANTHER" id="PTHR37813:SF1">
    <property type="entry name" value="FELS-2 PROPHAGE PROTEIN"/>
    <property type="match status" value="1"/>
</dbReference>
<protein>
    <submittedName>
        <fullName evidence="5">Phage tail tape measure protein</fullName>
    </submittedName>
</protein>
<dbReference type="NCBIfam" id="TIGR01760">
    <property type="entry name" value="tape_meas_TP901"/>
    <property type="match status" value="2"/>
</dbReference>
<proteinExistence type="predicted"/>
<reference evidence="5 6" key="1">
    <citation type="submission" date="2019-04" db="EMBL/GenBank/DDBJ databases">
        <authorList>
            <person name="Schori C."/>
            <person name="Ahrens C."/>
        </authorList>
    </citation>
    <scope>NUCLEOTIDE SEQUENCE [LARGE SCALE GENOMIC DNA]</scope>
    <source>
        <strain evidence="5 6">DSM 2950</strain>
    </source>
</reference>
<evidence type="ECO:0000313" key="6">
    <source>
        <dbReference type="Proteomes" id="UP000515789"/>
    </source>
</evidence>
<dbReference type="PANTHER" id="PTHR37813">
    <property type="entry name" value="FELS-2 PROPHAGE PROTEIN"/>
    <property type="match status" value="1"/>
</dbReference>
<keyword evidence="3" id="KW-0472">Membrane</keyword>
<dbReference type="EMBL" id="CP039126">
    <property type="protein sequence ID" value="QMW80556.1"/>
    <property type="molecule type" value="Genomic_DNA"/>
</dbReference>
<evidence type="ECO:0000256" key="2">
    <source>
        <dbReference type="SAM" id="Coils"/>
    </source>
</evidence>
<feature type="transmembrane region" description="Helical" evidence="3">
    <location>
        <begin position="555"/>
        <end position="584"/>
    </location>
</feature>
<keyword evidence="1" id="KW-1188">Viral release from host cell</keyword>
<organism evidence="5 6">
    <name type="scientific">Blautia producta</name>
    <dbReference type="NCBI Taxonomy" id="33035"/>
    <lineage>
        <taxon>Bacteria</taxon>
        <taxon>Bacillati</taxon>
        <taxon>Bacillota</taxon>
        <taxon>Clostridia</taxon>
        <taxon>Lachnospirales</taxon>
        <taxon>Lachnospiraceae</taxon>
        <taxon>Blautia</taxon>
    </lineage>
</organism>
<evidence type="ECO:0000259" key="4">
    <source>
        <dbReference type="Pfam" id="PF10145"/>
    </source>
</evidence>
<accession>A0A7G5N113</accession>
<dbReference type="AlphaFoldDB" id="A0A7G5N113"/>
<keyword evidence="3" id="KW-0812">Transmembrane</keyword>
<dbReference type="Gene3D" id="1.10.287.1490">
    <property type="match status" value="1"/>
</dbReference>
<evidence type="ECO:0000256" key="3">
    <source>
        <dbReference type="SAM" id="Phobius"/>
    </source>
</evidence>
<gene>
    <name evidence="5" type="ORF">E5259_24840</name>
</gene>
<evidence type="ECO:0000256" key="1">
    <source>
        <dbReference type="ARBA" id="ARBA00022612"/>
    </source>
</evidence>
<dbReference type="SUPFAM" id="SSF57997">
    <property type="entry name" value="Tropomyosin"/>
    <property type="match status" value="1"/>
</dbReference>